<accession>A0A128EYM9</accession>
<reference evidence="2" key="1">
    <citation type="submission" date="2016-02" db="EMBL/GenBank/DDBJ databases">
        <authorList>
            <person name="Rodrigo-Torres Lidia"/>
            <person name="Arahal R.David."/>
        </authorList>
    </citation>
    <scope>NUCLEOTIDE SEQUENCE [LARGE SCALE GENOMIC DNA]</scope>
    <source>
        <strain evidence="2">CECT 8713</strain>
    </source>
</reference>
<keyword evidence="2" id="KW-1185">Reference proteome</keyword>
<protein>
    <recommendedName>
        <fullName evidence="3">DUF1367 family protein</fullName>
    </recommendedName>
</protein>
<evidence type="ECO:0000313" key="1">
    <source>
        <dbReference type="EMBL" id="CZF79682.1"/>
    </source>
</evidence>
<dbReference type="Proteomes" id="UP000073601">
    <property type="component" value="Unassembled WGS sequence"/>
</dbReference>
<evidence type="ECO:0008006" key="3">
    <source>
        <dbReference type="Google" id="ProtNLM"/>
    </source>
</evidence>
<dbReference type="EMBL" id="FIZY01000007">
    <property type="protein sequence ID" value="CZF79682.1"/>
    <property type="molecule type" value="Genomic_DNA"/>
</dbReference>
<proteinExistence type="predicted"/>
<dbReference type="Pfam" id="PF07105">
    <property type="entry name" value="DUF1367"/>
    <property type="match status" value="1"/>
</dbReference>
<dbReference type="InterPro" id="IPR009797">
    <property type="entry name" value="DUF1367"/>
</dbReference>
<evidence type="ECO:0000313" key="2">
    <source>
        <dbReference type="Proteomes" id="UP000073601"/>
    </source>
</evidence>
<gene>
    <name evidence="1" type="ORF">GMA8713_01082</name>
</gene>
<dbReference type="RefSeq" id="WP_232314366.1">
    <property type="nucleotide sequence ID" value="NZ_CAWRCI010000007.1"/>
</dbReference>
<organism evidence="1 2">
    <name type="scientific">Grimontia marina</name>
    <dbReference type="NCBI Taxonomy" id="646534"/>
    <lineage>
        <taxon>Bacteria</taxon>
        <taxon>Pseudomonadati</taxon>
        <taxon>Pseudomonadota</taxon>
        <taxon>Gammaproteobacteria</taxon>
        <taxon>Vibrionales</taxon>
        <taxon>Vibrionaceae</taxon>
        <taxon>Grimontia</taxon>
    </lineage>
</organism>
<sequence length="195" mass="22665">MMEFSLVKVRGGMFVPHTDEDKELADKKRIGTVLTADFRETRHPKFHRKFFVLLKLGFDYWTPVGGTVSPHERNLVYRFASELSKWGGEQQTMREVASGFLDAMAQKRANLDVEKSFEAYRKWAVMEAGFYTVVHYPNGTVRKEAKSISFARMDNTEFSEVYRAVFNVIWNHTLQHHFDREADVEQAVNQLMGFA</sequence>
<dbReference type="AlphaFoldDB" id="A0A128EYM9"/>
<name>A0A128EYM9_9GAMM</name>